<keyword evidence="2" id="KW-0732">Signal</keyword>
<gene>
    <name evidence="3" type="ORF">ACFP0N_32685</name>
</gene>
<dbReference type="Proteomes" id="UP001596067">
    <property type="component" value="Unassembled WGS sequence"/>
</dbReference>
<dbReference type="SUPFAM" id="SSF49899">
    <property type="entry name" value="Concanavalin A-like lectins/glucanases"/>
    <property type="match status" value="1"/>
</dbReference>
<sequence>MPVPRHALLAATVALVAILGSAPPASAAPSRTAAPPVQGPAAIRPTWPHGALPGFPRAAGPAATRGSRNWSGYVAADKPGSFTSVEAHWIQPVANCTGATADSVAALWVGLDGSRAGRGTVQQTGTTVSCVDGRPEYLAWYEMFPAEQVYYNDPVEPGDELWARVAIIGTNRYELLLRNVTKKWTELSYAEPPEGADPKRASAEVVVEAASRVAGEPRVLTDFGTVSFTTAKVNGQPLGDSDPDEVTMVRDGIVRATPSPLTDGGTAFELTWVAN</sequence>
<dbReference type="Pfam" id="PF01828">
    <property type="entry name" value="Peptidase_A4"/>
    <property type="match status" value="1"/>
</dbReference>
<evidence type="ECO:0000256" key="2">
    <source>
        <dbReference type="SAM" id="SignalP"/>
    </source>
</evidence>
<name>A0ABW1F7D9_9ACTN</name>
<accession>A0ABW1F7D9</accession>
<dbReference type="RefSeq" id="WP_313766942.1">
    <property type="nucleotide sequence ID" value="NZ_BAAAVH010000104.1"/>
</dbReference>
<comment type="caution">
    <text evidence="3">The sequence shown here is derived from an EMBL/GenBank/DDBJ whole genome shotgun (WGS) entry which is preliminary data.</text>
</comment>
<organism evidence="3 4">
    <name type="scientific">Kitasatospora aburaviensis</name>
    <dbReference type="NCBI Taxonomy" id="67265"/>
    <lineage>
        <taxon>Bacteria</taxon>
        <taxon>Bacillati</taxon>
        <taxon>Actinomycetota</taxon>
        <taxon>Actinomycetes</taxon>
        <taxon>Kitasatosporales</taxon>
        <taxon>Streptomycetaceae</taxon>
        <taxon>Kitasatospora</taxon>
    </lineage>
</organism>
<dbReference type="CDD" id="cd13426">
    <property type="entry name" value="Peptidase_G1"/>
    <property type="match status" value="1"/>
</dbReference>
<protein>
    <submittedName>
        <fullName evidence="3">G1 family glutamic endopeptidase</fullName>
    </submittedName>
</protein>
<evidence type="ECO:0000313" key="3">
    <source>
        <dbReference type="EMBL" id="MFC5889735.1"/>
    </source>
</evidence>
<dbReference type="PANTHER" id="PTHR37536">
    <property type="entry name" value="PUTATIVE (AFU_ORTHOLOGUE AFUA_3G02970)-RELATED"/>
    <property type="match status" value="1"/>
</dbReference>
<dbReference type="InterPro" id="IPR000250">
    <property type="entry name" value="Peptidase_G1"/>
</dbReference>
<feature type="compositionally biased region" description="Low complexity" evidence="1">
    <location>
        <begin position="24"/>
        <end position="36"/>
    </location>
</feature>
<keyword evidence="4" id="KW-1185">Reference proteome</keyword>
<dbReference type="Gene3D" id="2.60.120.700">
    <property type="entry name" value="Peptidase G1"/>
    <property type="match status" value="1"/>
</dbReference>
<evidence type="ECO:0000256" key="1">
    <source>
        <dbReference type="SAM" id="MobiDB-lite"/>
    </source>
</evidence>
<evidence type="ECO:0000313" key="4">
    <source>
        <dbReference type="Proteomes" id="UP001596067"/>
    </source>
</evidence>
<dbReference type="InterPro" id="IPR013320">
    <property type="entry name" value="ConA-like_dom_sf"/>
</dbReference>
<feature type="signal peptide" evidence="2">
    <location>
        <begin position="1"/>
        <end position="27"/>
    </location>
</feature>
<feature type="region of interest" description="Disordered" evidence="1">
    <location>
        <begin position="24"/>
        <end position="63"/>
    </location>
</feature>
<dbReference type="InterPro" id="IPR038656">
    <property type="entry name" value="Peptidase_G1_sf"/>
</dbReference>
<feature type="chain" id="PRO_5045810656" evidence="2">
    <location>
        <begin position="28"/>
        <end position="275"/>
    </location>
</feature>
<reference evidence="4" key="1">
    <citation type="journal article" date="2019" name="Int. J. Syst. Evol. Microbiol.">
        <title>The Global Catalogue of Microorganisms (GCM) 10K type strain sequencing project: providing services to taxonomists for standard genome sequencing and annotation.</title>
        <authorList>
            <consortium name="The Broad Institute Genomics Platform"/>
            <consortium name="The Broad Institute Genome Sequencing Center for Infectious Disease"/>
            <person name="Wu L."/>
            <person name="Ma J."/>
        </authorList>
    </citation>
    <scope>NUCLEOTIDE SEQUENCE [LARGE SCALE GENOMIC DNA]</scope>
    <source>
        <strain evidence="4">CGMCC 4.1469</strain>
    </source>
</reference>
<dbReference type="EMBL" id="JBHSOD010000063">
    <property type="protein sequence ID" value="MFC5889735.1"/>
    <property type="molecule type" value="Genomic_DNA"/>
</dbReference>
<proteinExistence type="predicted"/>
<dbReference type="PANTHER" id="PTHR37536:SF1">
    <property type="entry name" value="ASPERGILLOPEPSIN, PUTAITVE (AFU_ORTHOLOGUE AFUA_7G01200)"/>
    <property type="match status" value="1"/>
</dbReference>